<organism evidence="4 5">
    <name type="scientific">Parabacteroides johnsonii DSM 18315</name>
    <dbReference type="NCBI Taxonomy" id="537006"/>
    <lineage>
        <taxon>Bacteria</taxon>
        <taxon>Pseudomonadati</taxon>
        <taxon>Bacteroidota</taxon>
        <taxon>Bacteroidia</taxon>
        <taxon>Bacteroidales</taxon>
        <taxon>Tannerellaceae</taxon>
        <taxon>Parabacteroides</taxon>
    </lineage>
</organism>
<dbReference type="PANTHER" id="PTHR30013:SF6">
    <property type="entry name" value="HYDROGENASE-1 SMALL CHAIN"/>
    <property type="match status" value="1"/>
</dbReference>
<dbReference type="GO" id="GO:0009375">
    <property type="term" value="C:ferredoxin hydrogenase complex"/>
    <property type="evidence" value="ECO:0007669"/>
    <property type="project" value="InterPro"/>
</dbReference>
<dbReference type="GO" id="GO:0009061">
    <property type="term" value="P:anaerobic respiration"/>
    <property type="evidence" value="ECO:0007669"/>
    <property type="project" value="TreeGrafter"/>
</dbReference>
<reference evidence="4 5" key="2">
    <citation type="submission" date="2008-10" db="EMBL/GenBank/DDBJ databases">
        <authorList>
            <person name="Fulton L."/>
            <person name="Clifton S."/>
            <person name="Fulton B."/>
            <person name="Xu J."/>
            <person name="Minx P."/>
            <person name="Pepin K.H."/>
            <person name="Johnson M."/>
            <person name="Bhonagiri V."/>
            <person name="Nash W.E."/>
            <person name="Mardis E.R."/>
            <person name="Wilson R.K."/>
        </authorList>
    </citation>
    <scope>NUCLEOTIDE SEQUENCE [LARGE SCALE GENOMIC DNA]</scope>
    <source>
        <strain evidence="4 5">DSM 18315</strain>
    </source>
</reference>
<evidence type="ECO:0000259" key="3">
    <source>
        <dbReference type="Pfam" id="PF14720"/>
    </source>
</evidence>
<dbReference type="Pfam" id="PF14720">
    <property type="entry name" value="NiFe_hyd_SSU_C"/>
    <property type="match status" value="1"/>
</dbReference>
<reference evidence="4 5" key="1">
    <citation type="submission" date="2008-10" db="EMBL/GenBank/DDBJ databases">
        <title>Draft genome sequence of Parabacteroides johnsonii (DSM 18315).</title>
        <authorList>
            <person name="Sudarsanam P."/>
            <person name="Ley R."/>
            <person name="Guruge J."/>
            <person name="Turnbaugh P.J."/>
            <person name="Mahowald M."/>
            <person name="Liep D."/>
            <person name="Gordon J."/>
        </authorList>
    </citation>
    <scope>NUCLEOTIDE SEQUENCE [LARGE SCALE GENOMIC DNA]</scope>
    <source>
        <strain evidence="4 5">DSM 18315</strain>
    </source>
</reference>
<dbReference type="GO" id="GO:0051536">
    <property type="term" value="F:iron-sulfur cluster binding"/>
    <property type="evidence" value="ECO:0007669"/>
    <property type="project" value="InterPro"/>
</dbReference>
<dbReference type="PRINTS" id="PR00614">
    <property type="entry name" value="NIHGNASESMLL"/>
</dbReference>
<sequence>DRRHRLYATYDRMPQLDALGRPKMFYSRRVHDTCYRRANFDAGLFVESFDDENAKRGYCLYKVGCKGPNTYNACGIIKWNESTSYPIQSGHPCLGCSEAGFWDMSPFYKRLPDVHGFGIEATADQIGLAVGAATVAGIAVHAVATNIRKKELIDNDEPESKSTI</sequence>
<proteinExistence type="predicted"/>
<dbReference type="InterPro" id="IPR001821">
    <property type="entry name" value="NiFe_hydrogenase_ssu"/>
</dbReference>
<dbReference type="HOGENOM" id="CLU_1614348_0_0_10"/>
<evidence type="ECO:0000256" key="2">
    <source>
        <dbReference type="ARBA" id="ARBA00023136"/>
    </source>
</evidence>
<feature type="non-terminal residue" evidence="4">
    <location>
        <position position="1"/>
    </location>
</feature>
<dbReference type="NCBIfam" id="TIGR00391">
    <property type="entry name" value="hydA"/>
    <property type="match status" value="1"/>
</dbReference>
<protein>
    <recommendedName>
        <fullName evidence="3">Cytochrome-c3 hydrogenase C-terminal domain-containing protein</fullName>
    </recommendedName>
</protein>
<evidence type="ECO:0000313" key="5">
    <source>
        <dbReference type="Proteomes" id="UP000005510"/>
    </source>
</evidence>
<evidence type="ECO:0000256" key="1">
    <source>
        <dbReference type="ARBA" id="ARBA00022475"/>
    </source>
</evidence>
<name>B7B8S7_9BACT</name>
<dbReference type="Gene3D" id="4.10.480.10">
    <property type="entry name" value="Cytochrome-c3 hydrogenase, C-terminal domain"/>
    <property type="match status" value="1"/>
</dbReference>
<gene>
    <name evidence="4" type="ORF">PRABACTJOHN_01429</name>
</gene>
<feature type="domain" description="Cytochrome-c3 hydrogenase C-terminal" evidence="3">
    <location>
        <begin position="26"/>
        <end position="108"/>
    </location>
</feature>
<comment type="caution">
    <text evidence="4">The sequence shown here is derived from an EMBL/GenBank/DDBJ whole genome shotgun (WGS) entry which is preliminary data.</text>
</comment>
<keyword evidence="1" id="KW-1003">Cell membrane</keyword>
<keyword evidence="2" id="KW-0472">Membrane</keyword>
<dbReference type="SUPFAM" id="SSF56770">
    <property type="entry name" value="HydA/Nqo6-like"/>
    <property type="match status" value="1"/>
</dbReference>
<dbReference type="AlphaFoldDB" id="B7B8S7"/>
<accession>B7B8S7</accession>
<dbReference type="InterPro" id="IPR037148">
    <property type="entry name" value="NiFe-Hase_small_C_sf"/>
</dbReference>
<dbReference type="GO" id="GO:0008901">
    <property type="term" value="F:ferredoxin hydrogenase activity"/>
    <property type="evidence" value="ECO:0007669"/>
    <property type="project" value="InterPro"/>
</dbReference>
<dbReference type="PANTHER" id="PTHR30013">
    <property type="entry name" value="NIFE / NIFESE HYDROGENASE SMALL SUBUNIT FAMILY MEMBER"/>
    <property type="match status" value="1"/>
</dbReference>
<dbReference type="EMBL" id="ABYH01000130">
    <property type="protein sequence ID" value="EEC97164.1"/>
    <property type="molecule type" value="Genomic_DNA"/>
</dbReference>
<dbReference type="GO" id="GO:0016020">
    <property type="term" value="C:membrane"/>
    <property type="evidence" value="ECO:0007669"/>
    <property type="project" value="TreeGrafter"/>
</dbReference>
<dbReference type="InterPro" id="IPR027394">
    <property type="entry name" value="Cytochrome-c3_hydrogenase_C"/>
</dbReference>
<dbReference type="Proteomes" id="UP000005510">
    <property type="component" value="Unassembled WGS sequence"/>
</dbReference>
<dbReference type="STRING" id="537006.PRABACTJOHN_01429"/>
<dbReference type="GO" id="GO:0044569">
    <property type="term" value="C:[Ni-Fe] hydrogenase complex"/>
    <property type="evidence" value="ECO:0007669"/>
    <property type="project" value="TreeGrafter"/>
</dbReference>
<evidence type="ECO:0000313" key="4">
    <source>
        <dbReference type="EMBL" id="EEC97164.1"/>
    </source>
</evidence>
<dbReference type="GO" id="GO:0009055">
    <property type="term" value="F:electron transfer activity"/>
    <property type="evidence" value="ECO:0007669"/>
    <property type="project" value="TreeGrafter"/>
</dbReference>